<dbReference type="PANTHER" id="PTHR30435:SF1">
    <property type="entry name" value="FLAGELLAR HOOK PROTEIN FLGE"/>
    <property type="match status" value="1"/>
</dbReference>
<evidence type="ECO:0000256" key="1">
    <source>
        <dbReference type="ARBA" id="ARBA00004117"/>
    </source>
</evidence>
<comment type="subcellular location">
    <subcellularLocation>
        <location evidence="1 4">Bacterial flagellum basal body</location>
    </subcellularLocation>
</comment>
<keyword evidence="7" id="KW-0969">Cilium</keyword>
<evidence type="ECO:0000256" key="5">
    <source>
        <dbReference type="SAM" id="MobiDB-lite"/>
    </source>
</evidence>
<evidence type="ECO:0000313" key="8">
    <source>
        <dbReference type="Proteomes" id="UP000597459"/>
    </source>
</evidence>
<gene>
    <name evidence="7" type="ORF">GOB87_08965</name>
</gene>
<dbReference type="NCBIfam" id="TIGR03506">
    <property type="entry name" value="FlgEFG_subfam"/>
    <property type="match status" value="1"/>
</dbReference>
<dbReference type="Proteomes" id="UP000597459">
    <property type="component" value="Unassembled WGS sequence"/>
</dbReference>
<dbReference type="InterPro" id="IPR037925">
    <property type="entry name" value="FlgE/F/G-like"/>
</dbReference>
<keyword evidence="8" id="KW-1185">Reference proteome</keyword>
<sequence>MKPAKLSERTGPPQKVSSADGTTTGNSTASTVAVDSDSASYKVTFDSSGNLEGVTNASTGAAVGNGYSGSAVSLPVTLSYTGTSATSVVPAGQSIDLSLGDFGSSSGLTTAAANSTTPTIVSDSATSATYEGISMQSDGSIMATFSNGDTQLVGKIALASFANANGLMAVDGQAYVATSDSGSAKVGVVGNNGTGTLETSSTESSTTDLTSDLSSLIVTQEAYTANTKVVTTADSLLQATISMIR</sequence>
<protein>
    <recommendedName>
        <fullName evidence="4">Flagellar hook protein FlgE</fullName>
    </recommendedName>
</protein>
<feature type="domain" description="Flagellar basal-body/hook protein C-terminal" evidence="6">
    <location>
        <begin position="202"/>
        <end position="243"/>
    </location>
</feature>
<reference evidence="7" key="1">
    <citation type="submission" date="2019-11" db="EMBL/GenBank/DDBJ databases">
        <title>Description of new Acetobacter species.</title>
        <authorList>
            <person name="Cleenwerck I."/>
            <person name="Sombolestani A.S."/>
        </authorList>
    </citation>
    <scope>NUCLEOTIDE SEQUENCE</scope>
    <source>
        <strain evidence="7">LMG 1626</strain>
    </source>
</reference>
<evidence type="ECO:0000313" key="7">
    <source>
        <dbReference type="EMBL" id="NHO54084.1"/>
    </source>
</evidence>
<dbReference type="GO" id="GO:0005829">
    <property type="term" value="C:cytosol"/>
    <property type="evidence" value="ECO:0007669"/>
    <property type="project" value="TreeGrafter"/>
</dbReference>
<evidence type="ECO:0000256" key="3">
    <source>
        <dbReference type="ARBA" id="ARBA00023143"/>
    </source>
</evidence>
<organism evidence="7 8">
    <name type="scientific">Acetobacter estunensis</name>
    <dbReference type="NCBI Taxonomy" id="104097"/>
    <lineage>
        <taxon>Bacteria</taxon>
        <taxon>Pseudomonadati</taxon>
        <taxon>Pseudomonadota</taxon>
        <taxon>Alphaproteobacteria</taxon>
        <taxon>Acetobacterales</taxon>
        <taxon>Acetobacteraceae</taxon>
        <taxon>Acetobacter</taxon>
    </lineage>
</organism>
<comment type="caution">
    <text evidence="7">The sequence shown here is derived from an EMBL/GenBank/DDBJ whole genome shotgun (WGS) entry which is preliminary data.</text>
</comment>
<dbReference type="SUPFAM" id="SSF117143">
    <property type="entry name" value="Flagellar hook protein flgE"/>
    <property type="match status" value="1"/>
</dbReference>
<comment type="similarity">
    <text evidence="2 4">Belongs to the flagella basal body rod proteins family.</text>
</comment>
<accession>A0A967EIY9</accession>
<evidence type="ECO:0000256" key="4">
    <source>
        <dbReference type="RuleBase" id="RU362116"/>
    </source>
</evidence>
<evidence type="ECO:0000259" key="6">
    <source>
        <dbReference type="Pfam" id="PF06429"/>
    </source>
</evidence>
<dbReference type="InterPro" id="IPR020013">
    <property type="entry name" value="Flagellar_FlgE/F/G"/>
</dbReference>
<proteinExistence type="inferred from homology"/>
<comment type="function">
    <text evidence="4">A flexible structure which links the flagellar filament to the drive apparatus in the basal body.</text>
</comment>
<dbReference type="AlphaFoldDB" id="A0A967EIY9"/>
<name>A0A967EIY9_9PROT</name>
<dbReference type="EMBL" id="WOTH01000015">
    <property type="protein sequence ID" value="NHO54084.1"/>
    <property type="molecule type" value="Genomic_DNA"/>
</dbReference>
<keyword evidence="7" id="KW-0282">Flagellum</keyword>
<dbReference type="GO" id="GO:0009425">
    <property type="term" value="C:bacterial-type flagellum basal body"/>
    <property type="evidence" value="ECO:0007669"/>
    <property type="project" value="UniProtKB-SubCell"/>
</dbReference>
<dbReference type="GO" id="GO:0071978">
    <property type="term" value="P:bacterial-type flagellum-dependent swarming motility"/>
    <property type="evidence" value="ECO:0007669"/>
    <property type="project" value="TreeGrafter"/>
</dbReference>
<keyword evidence="7" id="KW-0966">Cell projection</keyword>
<dbReference type="InterPro" id="IPR010930">
    <property type="entry name" value="Flg_bb/hook_C_dom"/>
</dbReference>
<dbReference type="RefSeq" id="WP_166315500.1">
    <property type="nucleotide sequence ID" value="NZ_WOTH01000015.1"/>
</dbReference>
<dbReference type="GO" id="GO:0009424">
    <property type="term" value="C:bacterial-type flagellum hook"/>
    <property type="evidence" value="ECO:0007669"/>
    <property type="project" value="TreeGrafter"/>
</dbReference>
<dbReference type="PANTHER" id="PTHR30435">
    <property type="entry name" value="FLAGELLAR PROTEIN"/>
    <property type="match status" value="1"/>
</dbReference>
<dbReference type="Pfam" id="PF06429">
    <property type="entry name" value="Flg_bbr_C"/>
    <property type="match status" value="1"/>
</dbReference>
<feature type="compositionally biased region" description="Polar residues" evidence="5">
    <location>
        <begin position="15"/>
        <end position="26"/>
    </location>
</feature>
<keyword evidence="3 4" id="KW-0975">Bacterial flagellum</keyword>
<feature type="region of interest" description="Disordered" evidence="5">
    <location>
        <begin position="1"/>
        <end position="35"/>
    </location>
</feature>
<evidence type="ECO:0000256" key="2">
    <source>
        <dbReference type="ARBA" id="ARBA00009677"/>
    </source>
</evidence>